<dbReference type="GO" id="GO:0016878">
    <property type="term" value="F:acid-thiol ligase activity"/>
    <property type="evidence" value="ECO:0007669"/>
    <property type="project" value="UniProtKB-ARBA"/>
</dbReference>
<reference evidence="5 6" key="1">
    <citation type="submission" date="2015-02" db="EMBL/GenBank/DDBJ databases">
        <authorList>
            <person name="Gomez-Escribano P.J."/>
        </authorList>
    </citation>
    <scope>NUCLEOTIDE SEQUENCE [LARGE SCALE GENOMIC DNA]</scope>
    <source>
        <strain evidence="6">C34 (DSM 42122 / NRRL B-24963)</strain>
    </source>
</reference>
<feature type="domain" description="AMP-binding enzyme C-terminal" evidence="4">
    <location>
        <begin position="462"/>
        <end position="537"/>
    </location>
</feature>
<dbReference type="InterPro" id="IPR020845">
    <property type="entry name" value="AMP-binding_CS"/>
</dbReference>
<dbReference type="PROSITE" id="PS00455">
    <property type="entry name" value="AMP_BINDING"/>
    <property type="match status" value="1"/>
</dbReference>
<accession>A0A0F7W0R6</accession>
<dbReference type="SUPFAM" id="SSF56801">
    <property type="entry name" value="Acetyl-CoA synthetase-like"/>
    <property type="match status" value="1"/>
</dbReference>
<dbReference type="FunFam" id="3.30.300.30:FF:000008">
    <property type="entry name" value="2,3-dihydroxybenzoate-AMP ligase"/>
    <property type="match status" value="1"/>
</dbReference>
<dbReference type="KEGG" id="sle:sle_61290"/>
<evidence type="ECO:0000256" key="2">
    <source>
        <dbReference type="ARBA" id="ARBA00022598"/>
    </source>
</evidence>
<dbReference type="InterPro" id="IPR050237">
    <property type="entry name" value="ATP-dep_AMP-bd_enzyme"/>
</dbReference>
<name>A0A0F7W0R6_STRLW</name>
<dbReference type="Gene3D" id="3.30.300.30">
    <property type="match status" value="1"/>
</dbReference>
<organism evidence="5 6">
    <name type="scientific">Streptomyces leeuwenhoekii</name>
    <dbReference type="NCBI Taxonomy" id="1437453"/>
    <lineage>
        <taxon>Bacteria</taxon>
        <taxon>Bacillati</taxon>
        <taxon>Actinomycetota</taxon>
        <taxon>Actinomycetes</taxon>
        <taxon>Kitasatosporales</taxon>
        <taxon>Streptomycetaceae</taxon>
        <taxon>Streptomyces</taxon>
    </lineage>
</organism>
<feature type="domain" description="AMP-dependent synthetase/ligase" evidence="3">
    <location>
        <begin position="33"/>
        <end position="412"/>
    </location>
</feature>
<dbReference type="InterPro" id="IPR000873">
    <property type="entry name" value="AMP-dep_synth/lig_dom"/>
</dbReference>
<dbReference type="PANTHER" id="PTHR43767:SF1">
    <property type="entry name" value="NONRIBOSOMAL PEPTIDE SYNTHASE PES1 (EUROFUNG)-RELATED"/>
    <property type="match status" value="1"/>
</dbReference>
<dbReference type="InterPro" id="IPR042099">
    <property type="entry name" value="ANL_N_sf"/>
</dbReference>
<evidence type="ECO:0000313" key="5">
    <source>
        <dbReference type="EMBL" id="CQR65585.1"/>
    </source>
</evidence>
<dbReference type="Gene3D" id="3.40.50.12780">
    <property type="entry name" value="N-terminal domain of ligase-like"/>
    <property type="match status" value="1"/>
</dbReference>
<dbReference type="PANTHER" id="PTHR43767">
    <property type="entry name" value="LONG-CHAIN-FATTY-ACID--COA LIGASE"/>
    <property type="match status" value="1"/>
</dbReference>
<dbReference type="InterPro" id="IPR045851">
    <property type="entry name" value="AMP-bd_C_sf"/>
</dbReference>
<comment type="similarity">
    <text evidence="1">Belongs to the ATP-dependent AMP-binding enzyme family.</text>
</comment>
<evidence type="ECO:0000259" key="4">
    <source>
        <dbReference type="Pfam" id="PF13193"/>
    </source>
</evidence>
<protein>
    <submittedName>
        <fullName evidence="5">Long-chain-fatty-acid--CoA ligase</fullName>
    </submittedName>
</protein>
<dbReference type="Pfam" id="PF13193">
    <property type="entry name" value="AMP-binding_C"/>
    <property type="match status" value="1"/>
</dbReference>
<evidence type="ECO:0000256" key="1">
    <source>
        <dbReference type="ARBA" id="ARBA00006432"/>
    </source>
</evidence>
<dbReference type="Pfam" id="PF00501">
    <property type="entry name" value="AMP-binding"/>
    <property type="match status" value="1"/>
</dbReference>
<dbReference type="InterPro" id="IPR025110">
    <property type="entry name" value="AMP-bd_C"/>
</dbReference>
<dbReference type="EMBL" id="LN831790">
    <property type="protein sequence ID" value="CQR65585.1"/>
    <property type="molecule type" value="Genomic_DNA"/>
</dbReference>
<evidence type="ECO:0000313" key="6">
    <source>
        <dbReference type="Proteomes" id="UP000035016"/>
    </source>
</evidence>
<dbReference type="AlphaFoldDB" id="A0A0F7W0R6"/>
<sequence length="553" mass="60011">MASIYDQRPWLSQYGPGQPPDIVPEHAHALEMFAATVRRTPEAPVIRYFDGVITRGELDVLSDAFACGLRDAGVGDGDRVALYLQNVPQFVIALLGVWKAGAIAVSVNPMNKQRELDELLRDCGASAVVCMENLYANVHAVFDGPVVTTSELEYQSRNDERALGGAQRVDCMGAQDMGDLIARYSGRRPPMVAPEPNDVAVLTYTSGTTGPPKGAMITHRNVVFNAQTYRDWMELGPHDVILGVAPLFHVTGLIGHIGVALLEGAPLVLLHRFEASLVIDTIRETGATFTVGSITVFIALLNAPTADRAALATLTKVYSGGAPIPPSTIRAFAARFGPYIHNIYGLTETTSPSHAVPLHAHAPVDENSGALSVGVPVFNTVVRILGEDGAELPPGEIGEIVISGPQVVAGYWRKPEEAAEAIRDGGLHTGDMGYMDADGWFYVVDRKKDQINAGGYKVWPREVEDVLYEHEAVREAAVVGVPDEYRGETVKAFVSLRPGRRVTSEELVTYCEARLAAYKYPREVTLLEELPKTASGKLLRRELRELHCPTRDA</sequence>
<dbReference type="RefSeq" id="WP_029384446.1">
    <property type="nucleotide sequence ID" value="NZ_AZSD01000226.1"/>
</dbReference>
<gene>
    <name evidence="5" type="primary">sle_61290</name>
</gene>
<proteinExistence type="inferred from homology"/>
<evidence type="ECO:0000259" key="3">
    <source>
        <dbReference type="Pfam" id="PF00501"/>
    </source>
</evidence>
<dbReference type="Proteomes" id="UP000035016">
    <property type="component" value="Chromosome Chromosome"/>
</dbReference>
<keyword evidence="2 5" id="KW-0436">Ligase</keyword>